<dbReference type="STRING" id="84024.ERS852471_03025"/>
<proteinExistence type="predicted"/>
<organism evidence="1 2">
    <name type="scientific">Clostridium disporicum</name>
    <dbReference type="NCBI Taxonomy" id="84024"/>
    <lineage>
        <taxon>Bacteria</taxon>
        <taxon>Bacillati</taxon>
        <taxon>Bacillota</taxon>
        <taxon>Clostridia</taxon>
        <taxon>Eubacteriales</taxon>
        <taxon>Clostridiaceae</taxon>
        <taxon>Clostridium</taxon>
    </lineage>
</organism>
<dbReference type="AlphaFoldDB" id="A0A174HP69"/>
<evidence type="ECO:0000313" key="1">
    <source>
        <dbReference type="EMBL" id="CUO76011.1"/>
    </source>
</evidence>
<gene>
    <name evidence="1" type="ORF">ERS852470_03291</name>
</gene>
<dbReference type="GeneID" id="83013710"/>
<reference evidence="1 2" key="1">
    <citation type="submission" date="2015-09" db="EMBL/GenBank/DDBJ databases">
        <authorList>
            <consortium name="Pathogen Informatics"/>
        </authorList>
    </citation>
    <scope>NUCLEOTIDE SEQUENCE [LARGE SCALE GENOMIC DNA]</scope>
    <source>
        <strain evidence="1 2">2789STDY5834855</strain>
    </source>
</reference>
<dbReference type="RefSeq" id="WP_172676194.1">
    <property type="nucleotide sequence ID" value="NZ_CYYT01000064.1"/>
</dbReference>
<name>A0A174HP69_9CLOT</name>
<protein>
    <submittedName>
        <fullName evidence="1">Uncharacterized protein</fullName>
    </submittedName>
</protein>
<sequence>MKRCLYCKKNLDKSFIENKIGYFCSDDHFDKYIKSLSKEEYIELQNSICVCSDD</sequence>
<dbReference type="EMBL" id="CYZV01000048">
    <property type="protein sequence ID" value="CUO76011.1"/>
    <property type="molecule type" value="Genomic_DNA"/>
</dbReference>
<accession>A0A174HP69</accession>
<evidence type="ECO:0000313" key="2">
    <source>
        <dbReference type="Proteomes" id="UP000095558"/>
    </source>
</evidence>
<dbReference type="Proteomes" id="UP000095558">
    <property type="component" value="Unassembled WGS sequence"/>
</dbReference>